<dbReference type="GO" id="GO:0016020">
    <property type="term" value="C:membrane"/>
    <property type="evidence" value="ECO:0007669"/>
    <property type="project" value="UniProtKB-SubCell"/>
</dbReference>
<comment type="caution">
    <text evidence="7">The sequence shown here is derived from an EMBL/GenBank/DDBJ whole genome shotgun (WGS) entry which is preliminary data.</text>
</comment>
<sequence>MRTAVRVVRCSAANAFADLRVIYTWKTWTFGWLGRMLAQVTFFTFLGHLLGDPGATRFLVLGNSLMACVIECLLVIPSSAWERAAGTLGLLAAAPSGVGWVFFGRSLQWPVSGTATSLVSLFALGPLFGVTWSPAQVLPVVAVVVVTAFTTYCLGLVLAAVVLWFGQVRNITSNVAYLTMMVICGVQVPVGYWPGWVGAIAETVPLTHSLRALRGVADGAPFLDVTVHAVLALVAGACWLGASLLAFRVAMYRGRRAGTIDFAS</sequence>
<dbReference type="EMBL" id="SOCP01000008">
    <property type="protein sequence ID" value="TDV48688.1"/>
    <property type="molecule type" value="Genomic_DNA"/>
</dbReference>
<dbReference type="Pfam" id="PF01061">
    <property type="entry name" value="ABC2_membrane"/>
    <property type="match status" value="1"/>
</dbReference>
<protein>
    <submittedName>
        <fullName evidence="7">ABC-2 type transport system permease protein</fullName>
    </submittedName>
</protein>
<feature type="transmembrane region" description="Helical" evidence="5">
    <location>
        <begin position="225"/>
        <end position="247"/>
    </location>
</feature>
<dbReference type="RefSeq" id="WP_133904744.1">
    <property type="nucleotide sequence ID" value="NZ_SOCP01000008.1"/>
</dbReference>
<keyword evidence="3 5" id="KW-1133">Transmembrane helix</keyword>
<evidence type="ECO:0000256" key="1">
    <source>
        <dbReference type="ARBA" id="ARBA00004141"/>
    </source>
</evidence>
<feature type="transmembrane region" description="Helical" evidence="5">
    <location>
        <begin position="84"/>
        <end position="103"/>
    </location>
</feature>
<reference evidence="7 8" key="1">
    <citation type="submission" date="2019-03" db="EMBL/GenBank/DDBJ databases">
        <title>Genomic Encyclopedia of Archaeal and Bacterial Type Strains, Phase II (KMG-II): from individual species to whole genera.</title>
        <authorList>
            <person name="Goeker M."/>
        </authorList>
    </citation>
    <scope>NUCLEOTIDE SEQUENCE [LARGE SCALE GENOMIC DNA]</scope>
    <source>
        <strain evidence="7 8">DSM 45499</strain>
    </source>
</reference>
<dbReference type="PANTHER" id="PTHR43229">
    <property type="entry name" value="NODULATION PROTEIN J"/>
    <property type="match status" value="1"/>
</dbReference>
<dbReference type="Proteomes" id="UP000294927">
    <property type="component" value="Unassembled WGS sequence"/>
</dbReference>
<keyword evidence="2 5" id="KW-0812">Transmembrane</keyword>
<dbReference type="AlphaFoldDB" id="A0A4R7VHX8"/>
<evidence type="ECO:0000256" key="4">
    <source>
        <dbReference type="ARBA" id="ARBA00023136"/>
    </source>
</evidence>
<dbReference type="GO" id="GO:0140359">
    <property type="term" value="F:ABC-type transporter activity"/>
    <property type="evidence" value="ECO:0007669"/>
    <property type="project" value="InterPro"/>
</dbReference>
<feature type="transmembrane region" description="Helical" evidence="5">
    <location>
        <begin position="58"/>
        <end position="78"/>
    </location>
</feature>
<evidence type="ECO:0000256" key="3">
    <source>
        <dbReference type="ARBA" id="ARBA00022989"/>
    </source>
</evidence>
<evidence type="ECO:0000259" key="6">
    <source>
        <dbReference type="Pfam" id="PF01061"/>
    </source>
</evidence>
<name>A0A4R7VHX8_9PSEU</name>
<evidence type="ECO:0000313" key="8">
    <source>
        <dbReference type="Proteomes" id="UP000294927"/>
    </source>
</evidence>
<dbReference type="InterPro" id="IPR051784">
    <property type="entry name" value="Nod_factor_ABC_transporter"/>
</dbReference>
<dbReference type="OrthoDB" id="4239003at2"/>
<evidence type="ECO:0000313" key="7">
    <source>
        <dbReference type="EMBL" id="TDV48688.1"/>
    </source>
</evidence>
<comment type="subcellular location">
    <subcellularLocation>
        <location evidence="1">Membrane</location>
        <topology evidence="1">Multi-pass membrane protein</topology>
    </subcellularLocation>
</comment>
<keyword evidence="8" id="KW-1185">Reference proteome</keyword>
<dbReference type="PANTHER" id="PTHR43229:SF6">
    <property type="entry name" value="ABC-TYPE MULTIDRUG TRANSPORT SYSTEM, PERMEASE COMPONENT"/>
    <property type="match status" value="1"/>
</dbReference>
<dbReference type="InterPro" id="IPR013525">
    <property type="entry name" value="ABC2_TM"/>
</dbReference>
<feature type="transmembrane region" description="Helical" evidence="5">
    <location>
        <begin position="141"/>
        <end position="163"/>
    </location>
</feature>
<organism evidence="7 8">
    <name type="scientific">Actinophytocola oryzae</name>
    <dbReference type="NCBI Taxonomy" id="502181"/>
    <lineage>
        <taxon>Bacteria</taxon>
        <taxon>Bacillati</taxon>
        <taxon>Actinomycetota</taxon>
        <taxon>Actinomycetes</taxon>
        <taxon>Pseudonocardiales</taxon>
        <taxon>Pseudonocardiaceae</taxon>
    </lineage>
</organism>
<evidence type="ECO:0000256" key="5">
    <source>
        <dbReference type="SAM" id="Phobius"/>
    </source>
</evidence>
<evidence type="ECO:0000256" key="2">
    <source>
        <dbReference type="ARBA" id="ARBA00022692"/>
    </source>
</evidence>
<feature type="transmembrane region" description="Helical" evidence="5">
    <location>
        <begin position="115"/>
        <end position="135"/>
    </location>
</feature>
<feature type="domain" description="ABC-2 type transporter transmembrane" evidence="6">
    <location>
        <begin position="24"/>
        <end position="216"/>
    </location>
</feature>
<gene>
    <name evidence="7" type="ORF">CLV71_10848</name>
</gene>
<proteinExistence type="predicted"/>
<accession>A0A4R7VHX8</accession>
<keyword evidence="4 5" id="KW-0472">Membrane</keyword>
<feature type="transmembrane region" description="Helical" evidence="5">
    <location>
        <begin position="175"/>
        <end position="193"/>
    </location>
</feature>